<evidence type="ECO:0000313" key="10">
    <source>
        <dbReference type="Proteomes" id="UP000886700"/>
    </source>
</evidence>
<dbReference type="InterPro" id="IPR000594">
    <property type="entry name" value="ThiF_NAD_FAD-bd"/>
</dbReference>
<comment type="subunit">
    <text evidence="6">Heterodimer of SAE1 and UBA2/SAE2. The heterodimer corresponds to the two domains that are encoded on a single polypeptide chain in ubiquitin-activating enzyme E1. Interacts with UBE2I.</text>
</comment>
<dbReference type="Pfam" id="PF00899">
    <property type="entry name" value="ThiF"/>
    <property type="match status" value="1"/>
</dbReference>
<evidence type="ECO:0000256" key="6">
    <source>
        <dbReference type="ARBA" id="ARBA00026003"/>
    </source>
</evidence>
<dbReference type="InterPro" id="IPR035985">
    <property type="entry name" value="Ubiquitin-activating_enz"/>
</dbReference>
<comment type="similarity">
    <text evidence="3">Belongs to the ubiquitin-activating E1 family.</text>
</comment>
<dbReference type="PRINTS" id="PR01849">
    <property type="entry name" value="UBIQUITINACT"/>
</dbReference>
<evidence type="ECO:0000259" key="9">
    <source>
        <dbReference type="Pfam" id="PF00899"/>
    </source>
</evidence>
<dbReference type="CDD" id="cd01492">
    <property type="entry name" value="Aos1_SUMO"/>
    <property type="match status" value="1"/>
</dbReference>
<dbReference type="RefSeq" id="XP_040590205.1">
    <property type="nucleotide sequence ID" value="XM_040734271.1"/>
</dbReference>
<evidence type="ECO:0000256" key="4">
    <source>
        <dbReference type="ARBA" id="ARBA00022786"/>
    </source>
</evidence>
<dbReference type="Proteomes" id="UP000886700">
    <property type="component" value="Unplaced"/>
</dbReference>
<keyword evidence="5" id="KW-0539">Nucleus</keyword>
<accession>A0ABM2WPX6</accession>
<dbReference type="PANTHER" id="PTHR10953">
    <property type="entry name" value="UBIQUITIN-ACTIVATING ENZYME E1"/>
    <property type="match status" value="1"/>
</dbReference>
<comment type="pathway">
    <text evidence="2">Protein modification; protein sumoylation.</text>
</comment>
<sequence>MVEKEEAGGGGGGISEEEAAQYDRQIRLWGLEAQKRLRASRVLIVGMKGLGAEIAKNLILAGVKGLSMLDHEQVSPEDSGAQFLIRTGSVGQNRAEASLERAQNLNPMVDVKVETEAVEKKPEAFFTQFDAVCLTCCSRDVIVKVDQICHRNSIKFFTGDVFGYHGYTFANLGEHEFVEEKTKVTKVGQGVEDGPDTKRAKLDSSETTMVKKKVLFCPVKEALEVDWSGEKAKAALKRTAPDYFLLQGPVSTGPSSQQLLLFRWHEREWNCGVPRSQVSLRYGSPEVCAGVHAPSPPVTCHLPKKACLDYRYS</sequence>
<evidence type="ECO:0000256" key="2">
    <source>
        <dbReference type="ARBA" id="ARBA00004718"/>
    </source>
</evidence>
<keyword evidence="4" id="KW-0833">Ubl conjugation pathway</keyword>
<dbReference type="Gene3D" id="3.40.50.720">
    <property type="entry name" value="NAD(P)-binding Rossmann-like Domain"/>
    <property type="match status" value="1"/>
</dbReference>
<feature type="domain" description="THIF-type NAD/FAD binding fold" evidence="9">
    <location>
        <begin position="22"/>
        <end position="172"/>
    </location>
</feature>
<evidence type="ECO:0000313" key="11">
    <source>
        <dbReference type="RefSeq" id="XP_040590205.1"/>
    </source>
</evidence>
<dbReference type="InterPro" id="IPR045886">
    <property type="entry name" value="ThiF/MoeB/HesA"/>
</dbReference>
<gene>
    <name evidence="11" type="primary">Sae1</name>
</gene>
<name>A0ABM2WPX6_MESAU</name>
<evidence type="ECO:0000256" key="7">
    <source>
        <dbReference type="ARBA" id="ARBA00044187"/>
    </source>
</evidence>
<comment type="subcellular location">
    <subcellularLocation>
        <location evidence="1">Nucleus</location>
    </subcellularLocation>
</comment>
<evidence type="ECO:0000256" key="8">
    <source>
        <dbReference type="ARBA" id="ARBA00044354"/>
    </source>
</evidence>
<reference evidence="11" key="1">
    <citation type="submission" date="2025-08" db="UniProtKB">
        <authorList>
            <consortium name="RefSeq"/>
        </authorList>
    </citation>
    <scope>IDENTIFICATION</scope>
    <source>
        <tissue evidence="11">Liver</tissue>
    </source>
</reference>
<organism evidence="10 11">
    <name type="scientific">Mesocricetus auratus</name>
    <name type="common">Golden hamster</name>
    <dbReference type="NCBI Taxonomy" id="10036"/>
    <lineage>
        <taxon>Eukaryota</taxon>
        <taxon>Metazoa</taxon>
        <taxon>Chordata</taxon>
        <taxon>Craniata</taxon>
        <taxon>Vertebrata</taxon>
        <taxon>Euteleostomi</taxon>
        <taxon>Mammalia</taxon>
        <taxon>Eutheria</taxon>
        <taxon>Euarchontoglires</taxon>
        <taxon>Glires</taxon>
        <taxon>Rodentia</taxon>
        <taxon>Myomorpha</taxon>
        <taxon>Muroidea</taxon>
        <taxon>Cricetidae</taxon>
        <taxon>Cricetinae</taxon>
        <taxon>Mesocricetus</taxon>
    </lineage>
</organism>
<dbReference type="InterPro" id="IPR000011">
    <property type="entry name" value="UBQ/SUMO-activ_enz_E1-like"/>
</dbReference>
<dbReference type="GeneID" id="101827208"/>
<protein>
    <recommendedName>
        <fullName evidence="7">SUMO-activating enzyme subunit 1</fullName>
    </recommendedName>
    <alternativeName>
        <fullName evidence="8">Ubiquitin-like 1-activating enzyme E1A</fullName>
    </alternativeName>
</protein>
<evidence type="ECO:0000256" key="5">
    <source>
        <dbReference type="ARBA" id="ARBA00023242"/>
    </source>
</evidence>
<dbReference type="SUPFAM" id="SSF69572">
    <property type="entry name" value="Activating enzymes of the ubiquitin-like proteins"/>
    <property type="match status" value="1"/>
</dbReference>
<dbReference type="PANTHER" id="PTHR10953:SF162">
    <property type="entry name" value="SUMO-ACTIVATING ENZYME SUBUNIT 1"/>
    <property type="match status" value="1"/>
</dbReference>
<keyword evidence="10" id="KW-1185">Reference proteome</keyword>
<proteinExistence type="inferred from homology"/>
<evidence type="ECO:0000256" key="3">
    <source>
        <dbReference type="ARBA" id="ARBA00005673"/>
    </source>
</evidence>
<evidence type="ECO:0000256" key="1">
    <source>
        <dbReference type="ARBA" id="ARBA00004123"/>
    </source>
</evidence>